<dbReference type="PATRIC" id="fig|1316936.3.peg.1603"/>
<name>S9SD81_MAGFU</name>
<feature type="compositionally biased region" description="Polar residues" evidence="1">
    <location>
        <begin position="1"/>
        <end position="15"/>
    </location>
</feature>
<accession>S9SD81</accession>
<protein>
    <submittedName>
        <fullName evidence="2">Uncharacterized protein</fullName>
    </submittedName>
</protein>
<dbReference type="OrthoDB" id="5769175at2"/>
<feature type="compositionally biased region" description="Polar residues" evidence="1">
    <location>
        <begin position="23"/>
        <end position="37"/>
    </location>
</feature>
<evidence type="ECO:0000313" key="2">
    <source>
        <dbReference type="EMBL" id="EPY02023.1"/>
    </source>
</evidence>
<dbReference type="STRING" id="1316936.K678_08017"/>
<feature type="region of interest" description="Disordered" evidence="1">
    <location>
        <begin position="128"/>
        <end position="230"/>
    </location>
</feature>
<proteinExistence type="predicted"/>
<dbReference type="RefSeq" id="WP_021131949.1">
    <property type="nucleotide sequence ID" value="NZ_AQPH01000023.1"/>
</dbReference>
<comment type="caution">
    <text evidence="2">The sequence shown here is derived from an EMBL/GenBank/DDBJ whole genome shotgun (WGS) entry which is preliminary data.</text>
</comment>
<evidence type="ECO:0000313" key="3">
    <source>
        <dbReference type="Proteomes" id="UP000015350"/>
    </source>
</evidence>
<dbReference type="Proteomes" id="UP000015350">
    <property type="component" value="Unassembled WGS sequence"/>
</dbReference>
<reference evidence="2 3" key="1">
    <citation type="submission" date="2013-04" db="EMBL/GenBank/DDBJ databases">
        <authorList>
            <person name="Kuznetsov B."/>
            <person name="Ivanovsky R."/>
        </authorList>
    </citation>
    <scope>NUCLEOTIDE SEQUENCE [LARGE SCALE GENOMIC DNA]</scope>
    <source>
        <strain evidence="2 3">MGU-K5</strain>
    </source>
</reference>
<feature type="region of interest" description="Disordered" evidence="1">
    <location>
        <begin position="247"/>
        <end position="285"/>
    </location>
</feature>
<evidence type="ECO:0000256" key="1">
    <source>
        <dbReference type="SAM" id="MobiDB-lite"/>
    </source>
</evidence>
<feature type="region of interest" description="Disordered" evidence="1">
    <location>
        <begin position="1"/>
        <end position="42"/>
    </location>
</feature>
<dbReference type="eggNOG" id="ENOG5032Y8M">
    <property type="taxonomic scope" value="Bacteria"/>
</dbReference>
<dbReference type="AlphaFoldDB" id="S9SD81"/>
<gene>
    <name evidence="2" type="ORF">K678_08017</name>
</gene>
<dbReference type="EMBL" id="AQPH01000023">
    <property type="protein sequence ID" value="EPY02023.1"/>
    <property type="molecule type" value="Genomic_DNA"/>
</dbReference>
<organism evidence="2 3">
    <name type="scientific">Magnetospirillum fulvum MGU-K5</name>
    <dbReference type="NCBI Taxonomy" id="1316936"/>
    <lineage>
        <taxon>Bacteria</taxon>
        <taxon>Pseudomonadati</taxon>
        <taxon>Pseudomonadota</taxon>
        <taxon>Alphaproteobacteria</taxon>
        <taxon>Rhodospirillales</taxon>
        <taxon>Rhodospirillaceae</taxon>
        <taxon>Magnetospirillum</taxon>
    </lineage>
</organism>
<sequence>MSVSATSSVRPSNPIDSLIPTLPSENAETAATQSTDKAGSKHSHVGMFGADDDEPSFWDLVDVINPLQHIPLVNDIYRDVSGDKIGIAARLTGGALFGGVIGLIGAAVNGVLEESTGATAGGHMLALFRDDPAPGDSGTALAQATPAAQPPPSDATASDNTQPKAAAVASSATSEPKTETKPTDARPILLTDLIGDEPAAPAAAPRPQVSTSASVPPAETARTASADNAPAAVSVAATADAAPTRLWNTKPGRVLTMPSRTTDLATRTPPVVATSVSGNSGRSPLPVTGARPQSGLIAPANAAPVVAAQAEGTAAATSVPPASNAAATAASAAAPSSPANDWFAAAMAEGLNKYQRSNARAAEAAAP</sequence>